<name>A0A1Y4N5B9_9FIRM</name>
<gene>
    <name evidence="2" type="ORF">B5F11_03820</name>
</gene>
<keyword evidence="1" id="KW-1133">Transmembrane helix</keyword>
<evidence type="ECO:0000256" key="1">
    <source>
        <dbReference type="SAM" id="Phobius"/>
    </source>
</evidence>
<accession>A0A1Y4N5B9</accession>
<reference evidence="3" key="1">
    <citation type="submission" date="2017-04" db="EMBL/GenBank/DDBJ databases">
        <title>Function of individual gut microbiota members based on whole genome sequencing of pure cultures obtained from chicken caecum.</title>
        <authorList>
            <person name="Medvecky M."/>
            <person name="Cejkova D."/>
            <person name="Polansky O."/>
            <person name="Karasova D."/>
            <person name="Kubasova T."/>
            <person name="Cizek A."/>
            <person name="Rychlik I."/>
        </authorList>
    </citation>
    <scope>NUCLEOTIDE SEQUENCE [LARGE SCALE GENOMIC DNA]</scope>
    <source>
        <strain evidence="3">An175</strain>
    </source>
</reference>
<feature type="transmembrane region" description="Helical" evidence="1">
    <location>
        <begin position="6"/>
        <end position="27"/>
    </location>
</feature>
<evidence type="ECO:0000313" key="3">
    <source>
        <dbReference type="Proteomes" id="UP000196386"/>
    </source>
</evidence>
<sequence>MSKRVVLIGIASVICLVVSVVVSVFVFNSIDIGAGGADTYALLDEDIEKILTGNYMITETEKGFEAVEVFPEIDYTVPYYMTRTMGDFFYGPAYSEVALDGGYRFNVMQRYADDLSVETEDWPIDGIEYSATCYHIYYDGIEAARYIKYPADYLGYFERQYGTAGETLFYDGIYAVVTRDVAVEVQTDEEAIVRSDIGWCLFKTIRK</sequence>
<dbReference type="AlphaFoldDB" id="A0A1Y4N5B9"/>
<protein>
    <submittedName>
        <fullName evidence="2">Uncharacterized protein</fullName>
    </submittedName>
</protein>
<evidence type="ECO:0000313" key="2">
    <source>
        <dbReference type="EMBL" id="OUP70576.1"/>
    </source>
</evidence>
<organism evidence="2 3">
    <name type="scientific">Anaerotruncus colihominis</name>
    <dbReference type="NCBI Taxonomy" id="169435"/>
    <lineage>
        <taxon>Bacteria</taxon>
        <taxon>Bacillati</taxon>
        <taxon>Bacillota</taxon>
        <taxon>Clostridia</taxon>
        <taxon>Eubacteriales</taxon>
        <taxon>Oscillospiraceae</taxon>
        <taxon>Anaerotruncus</taxon>
    </lineage>
</organism>
<comment type="caution">
    <text evidence="2">The sequence shown here is derived from an EMBL/GenBank/DDBJ whole genome shotgun (WGS) entry which is preliminary data.</text>
</comment>
<dbReference type="Proteomes" id="UP000196386">
    <property type="component" value="Unassembled WGS sequence"/>
</dbReference>
<dbReference type="RefSeq" id="WP_087299664.1">
    <property type="nucleotide sequence ID" value="NZ_NFKP01000003.1"/>
</dbReference>
<dbReference type="EMBL" id="NFKP01000003">
    <property type="protein sequence ID" value="OUP70576.1"/>
    <property type="molecule type" value="Genomic_DNA"/>
</dbReference>
<keyword evidence="1" id="KW-0472">Membrane</keyword>
<keyword evidence="1" id="KW-0812">Transmembrane</keyword>
<proteinExistence type="predicted"/>